<proteinExistence type="predicted"/>
<dbReference type="STRING" id="114686.BM536_037455"/>
<accession>A0A1V6MHE1</accession>
<dbReference type="AlphaFoldDB" id="A0A1V6MHE1"/>
<dbReference type="EMBL" id="MPOH02000043">
    <property type="protein sequence ID" value="OQD51880.1"/>
    <property type="molecule type" value="Genomic_DNA"/>
</dbReference>
<organism evidence="2 4">
    <name type="scientific">Streptomyces phaeoluteigriseus</name>
    <dbReference type="NCBI Taxonomy" id="114686"/>
    <lineage>
        <taxon>Bacteria</taxon>
        <taxon>Bacillati</taxon>
        <taxon>Actinomycetota</taxon>
        <taxon>Actinomycetes</taxon>
        <taxon>Kitasatosporales</taxon>
        <taxon>Streptomycetaceae</taxon>
        <taxon>Streptomyces</taxon>
        <taxon>Streptomyces aurantiacus group</taxon>
    </lineage>
</organism>
<dbReference type="Gene3D" id="3.10.450.50">
    <property type="match status" value="1"/>
</dbReference>
<dbReference type="Proteomes" id="UP000184286">
    <property type="component" value="Unassembled WGS sequence"/>
</dbReference>
<dbReference type="EMBL" id="CP099468">
    <property type="protein sequence ID" value="USQ84490.1"/>
    <property type="molecule type" value="Genomic_DNA"/>
</dbReference>
<evidence type="ECO:0000313" key="4">
    <source>
        <dbReference type="Proteomes" id="UP000184286"/>
    </source>
</evidence>
<reference evidence="2" key="1">
    <citation type="submission" date="2016-11" db="EMBL/GenBank/DDBJ databases">
        <authorList>
            <person name="Jaros S."/>
            <person name="Januszkiewicz K."/>
            <person name="Wedrychowicz H."/>
        </authorList>
    </citation>
    <scope>NUCLEOTIDE SEQUENCE [LARGE SCALE GENOMIC DNA]</scope>
    <source>
        <strain evidence="2">DSM 41896</strain>
    </source>
</reference>
<name>A0A1V6MHE1_9ACTN</name>
<protein>
    <submittedName>
        <fullName evidence="3">Nuclear transport factor 2 family protein</fullName>
    </submittedName>
</protein>
<dbReference type="RefSeq" id="WP_073496370.1">
    <property type="nucleotide sequence ID" value="NZ_CP099468.1"/>
</dbReference>
<dbReference type="SUPFAM" id="SSF54427">
    <property type="entry name" value="NTF2-like"/>
    <property type="match status" value="1"/>
</dbReference>
<keyword evidence="5" id="KW-1185">Reference proteome</keyword>
<dbReference type="InterPro" id="IPR037401">
    <property type="entry name" value="SnoaL-like"/>
</dbReference>
<evidence type="ECO:0000313" key="2">
    <source>
        <dbReference type="EMBL" id="OQD51880.1"/>
    </source>
</evidence>
<evidence type="ECO:0000313" key="5">
    <source>
        <dbReference type="Proteomes" id="UP001056374"/>
    </source>
</evidence>
<reference evidence="2 4" key="3">
    <citation type="submission" date="2017-02" db="EMBL/GenBank/DDBJ databases">
        <title>Draft genome sequence of Streptomyces phaeoluteigriseus type strain DSM41896.</title>
        <authorList>
            <person name="Salih T.S."/>
            <person name="Algora Gallardo L."/>
            <person name="Melo Santos T."/>
            <person name="Filgueira Martinez S."/>
            <person name="Herron P.R."/>
        </authorList>
    </citation>
    <scope>NUCLEOTIDE SEQUENCE [LARGE SCALE GENOMIC DNA]</scope>
    <source>
        <strain evidence="2 4">DSM 41896</strain>
    </source>
</reference>
<feature type="domain" description="SnoaL-like" evidence="1">
    <location>
        <begin position="14"/>
        <end position="124"/>
    </location>
</feature>
<evidence type="ECO:0000259" key="1">
    <source>
        <dbReference type="Pfam" id="PF12680"/>
    </source>
</evidence>
<evidence type="ECO:0000313" key="3">
    <source>
        <dbReference type="EMBL" id="USQ84490.1"/>
    </source>
</evidence>
<dbReference type="InterPro" id="IPR032710">
    <property type="entry name" value="NTF2-like_dom_sf"/>
</dbReference>
<dbReference type="OrthoDB" id="8375282at2"/>
<reference evidence="4" key="2">
    <citation type="submission" date="2016-11" db="EMBL/GenBank/DDBJ databases">
        <authorList>
            <person name="Schniete J.K."/>
            <person name="Salih T."/>
            <person name="Algora Gallardo L."/>
            <person name="Martinez Fernandez S."/>
            <person name="Herron P.R."/>
        </authorList>
    </citation>
    <scope>NUCLEOTIDE SEQUENCE [LARGE SCALE GENOMIC DNA]</scope>
    <source>
        <strain evidence="4">DSM 41896</strain>
    </source>
</reference>
<sequence length="154" mass="16943">MSDLTPERVGAAWASLGTGDREKITEFWDENVRFEVPGLHAYSGWYEGLDAFLEFFGNMFRLSGGTMHGENVTVLVNPEAGYSTDVNRITAVRAGAAADSTSPYDTFAVEALHLLRWSNGRIVEGRWVVMGAGAETTALWWSPRDANGARRQVV</sequence>
<dbReference type="Pfam" id="PF12680">
    <property type="entry name" value="SnoaL_2"/>
    <property type="match status" value="1"/>
</dbReference>
<dbReference type="Proteomes" id="UP001056374">
    <property type="component" value="Chromosome"/>
</dbReference>
<reference evidence="3" key="4">
    <citation type="submission" date="2022-06" db="EMBL/GenBank/DDBJ databases">
        <title>Complete genome sequence of soil microorganisms Streptomyces sp. Qhu-M197 isolated from Alpine meadows habitats on the Tibetan Plateau.</title>
        <authorList>
            <person name="Zhang B."/>
            <person name="Xiang X."/>
            <person name="Fan J."/>
        </authorList>
    </citation>
    <scope>NUCLEOTIDE SEQUENCE</scope>
    <source>
        <strain evidence="3">Qhu-M197</strain>
    </source>
</reference>
<gene>
    <name evidence="2" type="ORF">BM536_037455</name>
    <name evidence="3" type="ORF">NFX46_12225</name>
</gene>